<dbReference type="AlphaFoldDB" id="A0A1Y2F597"/>
<protein>
    <submittedName>
        <fullName evidence="3">Armadillo-type protein</fullName>
    </submittedName>
</protein>
<evidence type="ECO:0000313" key="3">
    <source>
        <dbReference type="EMBL" id="ORY79080.1"/>
    </source>
</evidence>
<dbReference type="Gene3D" id="3.30.200.20">
    <property type="entry name" value="Phosphorylase Kinase, domain 1"/>
    <property type="match status" value="1"/>
</dbReference>
<evidence type="ECO:0000259" key="2">
    <source>
        <dbReference type="PROSITE" id="PS50011"/>
    </source>
</evidence>
<dbReference type="InterPro" id="IPR011989">
    <property type="entry name" value="ARM-like"/>
</dbReference>
<dbReference type="InterPro" id="IPR011009">
    <property type="entry name" value="Kinase-like_dom_sf"/>
</dbReference>
<dbReference type="OMA" id="NDTSWAG"/>
<dbReference type="PROSITE" id="PS50077">
    <property type="entry name" value="HEAT_REPEAT"/>
    <property type="match status" value="1"/>
</dbReference>
<dbReference type="Gene3D" id="1.25.10.10">
    <property type="entry name" value="Leucine-rich Repeat Variant"/>
    <property type="match status" value="1"/>
</dbReference>
<dbReference type="GeneID" id="63783858"/>
<evidence type="ECO:0000256" key="1">
    <source>
        <dbReference type="PROSITE-ProRule" id="PRU00103"/>
    </source>
</evidence>
<comment type="caution">
    <text evidence="3">The sequence shown here is derived from an EMBL/GenBank/DDBJ whole genome shotgun (WGS) entry which is preliminary data.</text>
</comment>
<dbReference type="Gene3D" id="1.10.510.10">
    <property type="entry name" value="Transferase(Phosphotransferase) domain 1"/>
    <property type="match status" value="1"/>
</dbReference>
<dbReference type="OrthoDB" id="447103at2759"/>
<dbReference type="InterPro" id="IPR016024">
    <property type="entry name" value="ARM-type_fold"/>
</dbReference>
<accession>A0A1Y2F597</accession>
<dbReference type="SUPFAM" id="SSF48371">
    <property type="entry name" value="ARM repeat"/>
    <property type="match status" value="1"/>
</dbReference>
<dbReference type="PROSITE" id="PS50011">
    <property type="entry name" value="PROTEIN_KINASE_DOM"/>
    <property type="match status" value="1"/>
</dbReference>
<name>A0A1Y2F597_PROLT</name>
<dbReference type="InterPro" id="IPR000719">
    <property type="entry name" value="Prot_kinase_dom"/>
</dbReference>
<reference evidence="3 4" key="1">
    <citation type="submission" date="2016-07" db="EMBL/GenBank/DDBJ databases">
        <title>Pervasive Adenine N6-methylation of Active Genes in Fungi.</title>
        <authorList>
            <consortium name="DOE Joint Genome Institute"/>
            <person name="Mondo S.J."/>
            <person name="Dannebaum R.O."/>
            <person name="Kuo R.C."/>
            <person name="Labutti K."/>
            <person name="Haridas S."/>
            <person name="Kuo A."/>
            <person name="Salamov A."/>
            <person name="Ahrendt S.R."/>
            <person name="Lipzen A."/>
            <person name="Sullivan W."/>
            <person name="Andreopoulos W.B."/>
            <person name="Clum A."/>
            <person name="Lindquist E."/>
            <person name="Daum C."/>
            <person name="Ramamoorthy G.K."/>
            <person name="Gryganskyi A."/>
            <person name="Culley D."/>
            <person name="Magnuson J.K."/>
            <person name="James T.Y."/>
            <person name="O'Malley M.A."/>
            <person name="Stajich J.E."/>
            <person name="Spatafora J.W."/>
            <person name="Visel A."/>
            <person name="Grigoriev I.V."/>
        </authorList>
    </citation>
    <scope>NUCLEOTIDE SEQUENCE [LARGE SCALE GENOMIC DNA]</scope>
    <source>
        <strain evidence="3 4">12-1054</strain>
    </source>
</reference>
<proteinExistence type="predicted"/>
<feature type="domain" description="Protein kinase" evidence="2">
    <location>
        <begin position="1"/>
        <end position="297"/>
    </location>
</feature>
<sequence length="594" mass="64594">MDFLRGVLSKSSGLPGYTLLDKIDLPAECLHTLHNATRKEDGLACSILTFEATPSVQPLARNYMSKLRGMKHPCVLQYLDGAEVDGVVYIAVERIEPLSYTLAGRAAAEIITWGLYSIAQAAFFVNSSSCIHGNVRVSSIYTNSSGEWKLGGFEVLSSMKDAEPFICRHGGFLKDAYSYTPPELQSRGFEDLKNMPLTALDAYGFGCLIYTAFNGPFRSSSELQQYGKIPNSMLAQYKRLLAANATSRMSVSALIDHGKRAGGFFDTDVIHIAEQVPSLAMQSRDQVEAFLETHMEALSKLPRGFSKTRVLPELAKSFEYGGGGATSFKAVLALAKDFTPDDTEALLVPILLRSWQSNDRAVRLVLLEHLADYVDLLSQKQINDKVFNLLGSSFSDPAPILREAAIRSLMILCPKLSDRNLNGDLLKLLAKTANDAQPGIRTNTTICLGKVARYLNASSARKVLTAAFTRALKDPFVHARLASCQAISATADMYEKEDLALRLLPGIMPLLVDAEGVVRSQAKSTVELLVRRVETLTKDMPETTLQPQQAKQLPQAGSTAGGAIETAGVWAGWAVSKLSRNLDATNSNVPSGTS</sequence>
<keyword evidence="4" id="KW-1185">Reference proteome</keyword>
<dbReference type="GO" id="GO:0005737">
    <property type="term" value="C:cytoplasm"/>
    <property type="evidence" value="ECO:0007669"/>
    <property type="project" value="TreeGrafter"/>
</dbReference>
<dbReference type="InterPro" id="IPR021133">
    <property type="entry name" value="HEAT_type_2"/>
</dbReference>
<evidence type="ECO:0000313" key="4">
    <source>
        <dbReference type="Proteomes" id="UP000193685"/>
    </source>
</evidence>
<dbReference type="SUPFAM" id="SSF56112">
    <property type="entry name" value="Protein kinase-like (PK-like)"/>
    <property type="match status" value="1"/>
</dbReference>
<dbReference type="GO" id="GO:0006409">
    <property type="term" value="P:tRNA export from nucleus"/>
    <property type="evidence" value="ECO:0007669"/>
    <property type="project" value="TreeGrafter"/>
</dbReference>
<dbReference type="GO" id="GO:0005524">
    <property type="term" value="F:ATP binding"/>
    <property type="evidence" value="ECO:0007669"/>
    <property type="project" value="InterPro"/>
</dbReference>
<dbReference type="PANTHER" id="PTHR12984">
    <property type="entry name" value="SCY1-RELATED S/T PROTEIN KINASE-LIKE"/>
    <property type="match status" value="1"/>
</dbReference>
<feature type="non-terminal residue" evidence="3">
    <location>
        <position position="594"/>
    </location>
</feature>
<dbReference type="RefSeq" id="XP_040723712.1">
    <property type="nucleotide sequence ID" value="XM_040867259.1"/>
</dbReference>
<organism evidence="3 4">
    <name type="scientific">Protomyces lactucae-debilis</name>
    <dbReference type="NCBI Taxonomy" id="2754530"/>
    <lineage>
        <taxon>Eukaryota</taxon>
        <taxon>Fungi</taxon>
        <taxon>Dikarya</taxon>
        <taxon>Ascomycota</taxon>
        <taxon>Taphrinomycotina</taxon>
        <taxon>Taphrinomycetes</taxon>
        <taxon>Taphrinales</taxon>
        <taxon>Protomycetaceae</taxon>
        <taxon>Protomyces</taxon>
    </lineage>
</organism>
<dbReference type="InterPro" id="IPR051177">
    <property type="entry name" value="CIK-Related_Protein"/>
</dbReference>
<feature type="repeat" description="HEAT" evidence="1">
    <location>
        <begin position="347"/>
        <end position="385"/>
    </location>
</feature>
<dbReference type="PANTHER" id="PTHR12984:SF3">
    <property type="entry name" value="N-TERMINAL KINASE-LIKE PROTEIN"/>
    <property type="match status" value="1"/>
</dbReference>
<dbReference type="Proteomes" id="UP000193685">
    <property type="component" value="Unassembled WGS sequence"/>
</dbReference>
<dbReference type="STRING" id="56484.A0A1Y2F597"/>
<dbReference type="GO" id="GO:0004672">
    <property type="term" value="F:protein kinase activity"/>
    <property type="evidence" value="ECO:0007669"/>
    <property type="project" value="InterPro"/>
</dbReference>
<dbReference type="EMBL" id="MCFI01000016">
    <property type="protein sequence ID" value="ORY79080.1"/>
    <property type="molecule type" value="Genomic_DNA"/>
</dbReference>
<gene>
    <name evidence="3" type="ORF">BCR37DRAFT_337436</name>
</gene>